<protein>
    <submittedName>
        <fullName evidence="2">Uncharacterized protein</fullName>
    </submittedName>
</protein>
<evidence type="ECO:0000313" key="3">
    <source>
        <dbReference type="Proteomes" id="UP000826462"/>
    </source>
</evidence>
<sequence length="158" mass="17453">MEFVDVVVEYPSGLTITDRANLARDKGHVYPSAKLVTAMFILSRVEASAAASALVDGNIVQLDRQPEGYFTIGRTLTPAKPVSMLGRILRPFLDPTDDQRQQFGRFCHAMCASAFLGAAGLWYATDVWTRENLRLEISLVIAVVITFVRGMLSMRKGD</sequence>
<feature type="transmembrane region" description="Helical" evidence="1">
    <location>
        <begin position="106"/>
        <end position="123"/>
    </location>
</feature>
<name>A0ABX8UGA3_9BURK</name>
<feature type="transmembrane region" description="Helical" evidence="1">
    <location>
        <begin position="135"/>
        <end position="152"/>
    </location>
</feature>
<keyword evidence="3" id="KW-1185">Reference proteome</keyword>
<proteinExistence type="predicted"/>
<dbReference type="RefSeq" id="WP_219797119.1">
    <property type="nucleotide sequence ID" value="NZ_CP080095.1"/>
</dbReference>
<keyword evidence="1" id="KW-1133">Transmembrane helix</keyword>
<evidence type="ECO:0000256" key="1">
    <source>
        <dbReference type="SAM" id="Phobius"/>
    </source>
</evidence>
<evidence type="ECO:0000313" key="2">
    <source>
        <dbReference type="EMBL" id="QYD67829.1"/>
    </source>
</evidence>
<keyword evidence="1" id="KW-0812">Transmembrane</keyword>
<keyword evidence="1" id="KW-0472">Membrane</keyword>
<dbReference type="Proteomes" id="UP000826462">
    <property type="component" value="Chromosome 1"/>
</dbReference>
<reference evidence="2 3" key="1">
    <citation type="submission" date="2021-07" db="EMBL/GenBank/DDBJ databases">
        <title>Paraburkholderia edwinii protects Aspergillus sp. from phenazines by acting as a toxin sponge.</title>
        <authorList>
            <person name="Dahlstrom K.M."/>
            <person name="Newman D.K."/>
        </authorList>
    </citation>
    <scope>NUCLEOTIDE SEQUENCE [LARGE SCALE GENOMIC DNA]</scope>
    <source>
        <strain evidence="2 3">Pe01</strain>
    </source>
</reference>
<accession>A0ABX8UGA3</accession>
<dbReference type="EMBL" id="CP080095">
    <property type="protein sequence ID" value="QYD67829.1"/>
    <property type="molecule type" value="Genomic_DNA"/>
</dbReference>
<gene>
    <name evidence="2" type="ORF">KZJ38_16080</name>
</gene>
<organism evidence="2 3">
    <name type="scientific">Paraburkholderia edwinii</name>
    <dbReference type="NCBI Taxonomy" id="2861782"/>
    <lineage>
        <taxon>Bacteria</taxon>
        <taxon>Pseudomonadati</taxon>
        <taxon>Pseudomonadota</taxon>
        <taxon>Betaproteobacteria</taxon>
        <taxon>Burkholderiales</taxon>
        <taxon>Burkholderiaceae</taxon>
        <taxon>Paraburkholderia</taxon>
    </lineage>
</organism>